<feature type="domain" description="ChsH2 C-terminal OB-fold" evidence="2">
    <location>
        <begin position="81"/>
        <end position="144"/>
    </location>
</feature>
<dbReference type="EMBL" id="JBEUKS010000013">
    <property type="protein sequence ID" value="MFC1442584.1"/>
    <property type="molecule type" value="Genomic_DNA"/>
</dbReference>
<sequence>MNAAELLATVPALAGAEPVTRVTIPARLDYTYSPGSAQTRFLKALTEQRLLGERCPSCTRVYIPARGVCPTCGIVTNEQIELPHIGTVTTFCIVNIAAKGLDVEVPYCYAYVLLDGAHVGLHARIGGIPHDQVHVGQRVEPVWREPAARSDQPSLAAISHFRPTGDPDADPESYRRWM</sequence>
<evidence type="ECO:0000256" key="1">
    <source>
        <dbReference type="SAM" id="MobiDB-lite"/>
    </source>
</evidence>
<dbReference type="Pfam" id="PF01796">
    <property type="entry name" value="OB_ChsH2_C"/>
    <property type="match status" value="1"/>
</dbReference>
<evidence type="ECO:0000313" key="4">
    <source>
        <dbReference type="EMBL" id="MFC1442584.1"/>
    </source>
</evidence>
<accession>A0ABV6XWF9</accession>
<proteinExistence type="predicted"/>
<evidence type="ECO:0000259" key="2">
    <source>
        <dbReference type="Pfam" id="PF01796"/>
    </source>
</evidence>
<evidence type="ECO:0000313" key="5">
    <source>
        <dbReference type="Proteomes" id="UP001592581"/>
    </source>
</evidence>
<dbReference type="InterPro" id="IPR012340">
    <property type="entry name" value="NA-bd_OB-fold"/>
</dbReference>
<dbReference type="Gene3D" id="6.10.30.10">
    <property type="match status" value="1"/>
</dbReference>
<feature type="region of interest" description="Disordered" evidence="1">
    <location>
        <begin position="146"/>
        <end position="178"/>
    </location>
</feature>
<protein>
    <submittedName>
        <fullName evidence="4">Zn-ribbon domain-containing OB-fold protein</fullName>
    </submittedName>
</protein>
<dbReference type="InterPro" id="IPR002878">
    <property type="entry name" value="ChsH2_C"/>
</dbReference>
<dbReference type="InterPro" id="IPR052513">
    <property type="entry name" value="Thioester_dehydratase-like"/>
</dbReference>
<dbReference type="Proteomes" id="UP001592581">
    <property type="component" value="Unassembled WGS sequence"/>
</dbReference>
<dbReference type="PANTHER" id="PTHR34075:SF5">
    <property type="entry name" value="BLR3430 PROTEIN"/>
    <property type="match status" value="1"/>
</dbReference>
<keyword evidence="5" id="KW-1185">Reference proteome</keyword>
<organism evidence="4 5">
    <name type="scientific">Streptacidiphilus jeojiensis</name>
    <dbReference type="NCBI Taxonomy" id="3229225"/>
    <lineage>
        <taxon>Bacteria</taxon>
        <taxon>Bacillati</taxon>
        <taxon>Actinomycetota</taxon>
        <taxon>Actinomycetes</taxon>
        <taxon>Kitasatosporales</taxon>
        <taxon>Streptomycetaceae</taxon>
        <taxon>Streptacidiphilus</taxon>
    </lineage>
</organism>
<evidence type="ECO:0000259" key="3">
    <source>
        <dbReference type="Pfam" id="PF12172"/>
    </source>
</evidence>
<feature type="domain" description="ChsH2 rubredoxin-like zinc ribbon" evidence="3">
    <location>
        <begin position="43"/>
        <end position="73"/>
    </location>
</feature>
<comment type="caution">
    <text evidence="4">The sequence shown here is derived from an EMBL/GenBank/DDBJ whole genome shotgun (WGS) entry which is preliminary data.</text>
</comment>
<name>A0ABV6XWF9_9ACTN</name>
<dbReference type="Pfam" id="PF12172">
    <property type="entry name" value="zf-ChsH2"/>
    <property type="match status" value="1"/>
</dbReference>
<reference evidence="4 5" key="1">
    <citation type="submission" date="2024-06" db="EMBL/GenBank/DDBJ databases">
        <authorList>
            <person name="Lee S.D."/>
        </authorList>
    </citation>
    <scope>NUCLEOTIDE SEQUENCE [LARGE SCALE GENOMIC DNA]</scope>
    <source>
        <strain evidence="4 5">N1-10</strain>
    </source>
</reference>
<dbReference type="InterPro" id="IPR022002">
    <property type="entry name" value="ChsH2_Znr"/>
</dbReference>
<dbReference type="PANTHER" id="PTHR34075">
    <property type="entry name" value="BLR3430 PROTEIN"/>
    <property type="match status" value="1"/>
</dbReference>
<gene>
    <name evidence="4" type="ORF">ABUW04_30460</name>
</gene>
<dbReference type="SUPFAM" id="SSF50249">
    <property type="entry name" value="Nucleic acid-binding proteins"/>
    <property type="match status" value="1"/>
</dbReference>